<dbReference type="CDD" id="cd18790">
    <property type="entry name" value="SF2_C_UvrB"/>
    <property type="match status" value="1"/>
</dbReference>
<evidence type="ECO:0000256" key="12">
    <source>
        <dbReference type="HAMAP-Rule" id="MF_00204"/>
    </source>
</evidence>
<dbReference type="OrthoDB" id="8371at2157"/>
<dbReference type="InterPro" id="IPR036876">
    <property type="entry name" value="UVR_dom_sf"/>
</dbReference>
<dbReference type="NCBIfam" id="TIGR00631">
    <property type="entry name" value="uvrb"/>
    <property type="match status" value="1"/>
</dbReference>
<dbReference type="PROSITE" id="PS51194">
    <property type="entry name" value="HELICASE_CTER"/>
    <property type="match status" value="1"/>
</dbReference>
<dbReference type="InterPro" id="IPR014001">
    <property type="entry name" value="Helicase_ATP-bd"/>
</dbReference>
<comment type="similarity">
    <text evidence="2 12 13">Belongs to the UvrB family.</text>
</comment>
<dbReference type="AlphaFoldDB" id="A0A0D5C1P6"/>
<accession>A0A0D5C1P6</accession>
<dbReference type="CDD" id="cd17916">
    <property type="entry name" value="DEXHc_UvrB"/>
    <property type="match status" value="1"/>
</dbReference>
<dbReference type="GO" id="GO:0120545">
    <property type="term" value="F:nucleic acid conformation isomerase activity"/>
    <property type="evidence" value="ECO:0007669"/>
    <property type="project" value="UniProtKB-ARBA"/>
</dbReference>
<evidence type="ECO:0000256" key="8">
    <source>
        <dbReference type="ARBA" id="ARBA00022881"/>
    </source>
</evidence>
<dbReference type="InterPro" id="IPR001943">
    <property type="entry name" value="UVR_dom"/>
</dbReference>
<evidence type="ECO:0000259" key="16">
    <source>
        <dbReference type="PROSITE" id="PS51192"/>
    </source>
</evidence>
<comment type="function">
    <text evidence="12">The UvrABC repair system catalyzes the recognition and processing of DNA lesions. A damage recognition complex composed of 2 UvrA and 2 UvrB subunits scans DNA for abnormalities. Upon binding of the UvrA(2)B(2) complex to a putative damaged site, the DNA wraps around one UvrB monomer. DNA wrap is dependent on ATP binding by UvrB and probably causes local melting of the DNA helix, facilitating insertion of UvrB beta-hairpin between the DNA strands. Then UvrB probes one DNA strand for the presence of a lesion. If a lesion is found the UvrA subunits dissociate and the UvrB-DNA preincision complex is formed. This complex is subsequently bound by UvrC and the second UvrB is released. If no lesion is found, the DNA wraps around the other UvrB subunit that will check the other stand for damage.</text>
</comment>
<dbReference type="SUPFAM" id="SSF46600">
    <property type="entry name" value="C-terminal UvrC-binding domain of UvrB"/>
    <property type="match status" value="1"/>
</dbReference>
<keyword evidence="9 12" id="KW-0234">DNA repair</keyword>
<keyword evidence="3 12" id="KW-0963">Cytoplasm</keyword>
<dbReference type="STRING" id="1580092.NADRNF5_0784"/>
<keyword evidence="4 12" id="KW-0547">Nucleotide-binding</keyword>
<keyword evidence="7 12" id="KW-0067">ATP-binding</keyword>
<comment type="subcellular location">
    <subcellularLocation>
        <location evidence="1 12 13">Cytoplasm</location>
    </subcellularLocation>
</comment>
<evidence type="ECO:0000256" key="4">
    <source>
        <dbReference type="ARBA" id="ARBA00022741"/>
    </source>
</evidence>
<dbReference type="Gene3D" id="4.10.860.10">
    <property type="entry name" value="UVR domain"/>
    <property type="match status" value="1"/>
</dbReference>
<evidence type="ECO:0000256" key="5">
    <source>
        <dbReference type="ARBA" id="ARBA00022763"/>
    </source>
</evidence>
<dbReference type="GO" id="GO:0009380">
    <property type="term" value="C:excinuclease repair complex"/>
    <property type="evidence" value="ECO:0007669"/>
    <property type="project" value="InterPro"/>
</dbReference>
<comment type="subunit">
    <text evidence="10 12 13">Forms a heterotetramer with UvrA during the search for lesions. Interacts with UvrC in an incision complex.</text>
</comment>
<feature type="domain" description="Helicase ATP-binding" evidence="16">
    <location>
        <begin position="28"/>
        <end position="162"/>
    </location>
</feature>
<protein>
    <recommendedName>
        <fullName evidence="11 12">UvrABC system protein B</fullName>
        <shortName evidence="12">Protein UvrB</shortName>
    </recommendedName>
    <alternativeName>
        <fullName evidence="12">Excinuclease ABC subunit B</fullName>
    </alternativeName>
</protein>
<evidence type="ECO:0000256" key="6">
    <source>
        <dbReference type="ARBA" id="ARBA00022769"/>
    </source>
</evidence>
<dbReference type="GO" id="GO:0003677">
    <property type="term" value="F:DNA binding"/>
    <property type="evidence" value="ECO:0007669"/>
    <property type="project" value="UniProtKB-UniRule"/>
</dbReference>
<dbReference type="Pfam" id="PF12344">
    <property type="entry name" value="UvrB"/>
    <property type="match status" value="1"/>
</dbReference>
<dbReference type="Pfam" id="PF17757">
    <property type="entry name" value="UvrB_inter"/>
    <property type="match status" value="1"/>
</dbReference>
<evidence type="ECO:0000256" key="7">
    <source>
        <dbReference type="ARBA" id="ARBA00022840"/>
    </source>
</evidence>
<dbReference type="GO" id="GO:0009432">
    <property type="term" value="P:SOS response"/>
    <property type="evidence" value="ECO:0007669"/>
    <property type="project" value="UniProtKB-UniRule"/>
</dbReference>
<dbReference type="Pfam" id="PF00271">
    <property type="entry name" value="Helicase_C"/>
    <property type="match status" value="1"/>
</dbReference>
<dbReference type="GO" id="GO:0005737">
    <property type="term" value="C:cytoplasm"/>
    <property type="evidence" value="ECO:0007669"/>
    <property type="project" value="UniProtKB-SubCell"/>
</dbReference>
<evidence type="ECO:0000313" key="19">
    <source>
        <dbReference type="Proteomes" id="UP000032408"/>
    </source>
</evidence>
<dbReference type="InterPro" id="IPR001650">
    <property type="entry name" value="Helicase_C-like"/>
</dbReference>
<evidence type="ECO:0000256" key="11">
    <source>
        <dbReference type="ARBA" id="ARBA00029504"/>
    </source>
</evidence>
<dbReference type="Pfam" id="PF04851">
    <property type="entry name" value="ResIII"/>
    <property type="match status" value="1"/>
</dbReference>
<dbReference type="PROSITE" id="PS50151">
    <property type="entry name" value="UVR"/>
    <property type="match status" value="1"/>
</dbReference>
<reference evidence="19" key="1">
    <citation type="submission" date="2015-03" db="EMBL/GenBank/DDBJ databases">
        <title>Characterization of two novel Thaumarchaeota isolated from the Northern Adriatic Sea.</title>
        <authorList>
            <person name="Bayer B."/>
            <person name="Vojvoda J."/>
            <person name="Offre P."/>
            <person name="Srivastava A."/>
            <person name="Elisabeth N."/>
            <person name="Garcia J.A.L."/>
            <person name="Schleper C."/>
            <person name="Herndl G.J."/>
        </authorList>
    </citation>
    <scope>NUCLEOTIDE SEQUENCE [LARGE SCALE GENOMIC DNA]</scope>
    <source>
        <strain evidence="19">NF5</strain>
    </source>
</reference>
<dbReference type="HOGENOM" id="CLU_009621_2_1_2"/>
<keyword evidence="6 12" id="KW-0228">DNA excision</keyword>
<dbReference type="GO" id="GO:0006289">
    <property type="term" value="P:nucleotide-excision repair"/>
    <property type="evidence" value="ECO:0007669"/>
    <property type="project" value="UniProtKB-UniRule"/>
</dbReference>
<dbReference type="SMART" id="SM00490">
    <property type="entry name" value="HELICc"/>
    <property type="match status" value="1"/>
</dbReference>
<evidence type="ECO:0000313" key="18">
    <source>
        <dbReference type="EMBL" id="AJW70478.1"/>
    </source>
</evidence>
<name>A0A0D5C1P6_9ARCH</name>
<dbReference type="PANTHER" id="PTHR24029:SF0">
    <property type="entry name" value="UVRABC SYSTEM PROTEIN B"/>
    <property type="match status" value="1"/>
</dbReference>
<dbReference type="GeneID" id="24820014"/>
<evidence type="ECO:0000256" key="13">
    <source>
        <dbReference type="RuleBase" id="RU003587"/>
    </source>
</evidence>
<keyword evidence="19" id="KW-1185">Reference proteome</keyword>
<dbReference type="RefSeq" id="WP_192828353.1">
    <property type="nucleotide sequence ID" value="NZ_CP011070.1"/>
</dbReference>
<keyword evidence="8 12" id="KW-0267">Excision nuclease</keyword>
<dbReference type="Gene3D" id="3.40.50.300">
    <property type="entry name" value="P-loop containing nucleotide triphosphate hydrolases"/>
    <property type="match status" value="3"/>
</dbReference>
<dbReference type="GO" id="GO:0009381">
    <property type="term" value="F:excinuclease ABC activity"/>
    <property type="evidence" value="ECO:0007669"/>
    <property type="project" value="UniProtKB-UniRule"/>
</dbReference>
<dbReference type="NCBIfam" id="NF003673">
    <property type="entry name" value="PRK05298.1"/>
    <property type="match status" value="1"/>
</dbReference>
<dbReference type="InterPro" id="IPR004807">
    <property type="entry name" value="UvrB"/>
</dbReference>
<dbReference type="PROSITE" id="PS51192">
    <property type="entry name" value="HELICASE_ATP_BIND_1"/>
    <property type="match status" value="1"/>
</dbReference>
<dbReference type="Pfam" id="PF02151">
    <property type="entry name" value="UVR"/>
    <property type="match status" value="1"/>
</dbReference>
<proteinExistence type="inferred from homology"/>
<keyword evidence="14" id="KW-0175">Coiled coil</keyword>
<dbReference type="EMBL" id="CP011070">
    <property type="protein sequence ID" value="AJW70478.1"/>
    <property type="molecule type" value="Genomic_DNA"/>
</dbReference>
<dbReference type="PANTHER" id="PTHR24029">
    <property type="entry name" value="UVRABC SYSTEM PROTEIN B"/>
    <property type="match status" value="1"/>
</dbReference>
<evidence type="ECO:0000256" key="3">
    <source>
        <dbReference type="ARBA" id="ARBA00022490"/>
    </source>
</evidence>
<comment type="domain">
    <text evidence="12">The beta-hairpin motif is involved in DNA binding.</text>
</comment>
<feature type="short sequence motif" description="Beta-hairpin" evidence="12">
    <location>
        <begin position="94"/>
        <end position="117"/>
    </location>
</feature>
<dbReference type="HAMAP" id="MF_00204">
    <property type="entry name" value="UvrB"/>
    <property type="match status" value="1"/>
</dbReference>
<dbReference type="InterPro" id="IPR024759">
    <property type="entry name" value="UvrB_YAD/RRR_dom"/>
</dbReference>
<dbReference type="GO" id="GO:0016887">
    <property type="term" value="F:ATP hydrolysis activity"/>
    <property type="evidence" value="ECO:0007669"/>
    <property type="project" value="InterPro"/>
</dbReference>
<evidence type="ECO:0000256" key="1">
    <source>
        <dbReference type="ARBA" id="ARBA00004496"/>
    </source>
</evidence>
<evidence type="ECO:0000256" key="9">
    <source>
        <dbReference type="ARBA" id="ARBA00023204"/>
    </source>
</evidence>
<feature type="coiled-coil region" evidence="14">
    <location>
        <begin position="604"/>
        <end position="650"/>
    </location>
</feature>
<keyword evidence="5 12" id="KW-0227">DNA damage</keyword>
<dbReference type="SUPFAM" id="SSF52540">
    <property type="entry name" value="P-loop containing nucleoside triphosphate hydrolases"/>
    <property type="match status" value="2"/>
</dbReference>
<feature type="domain" description="Helicase C-terminal" evidence="17">
    <location>
        <begin position="427"/>
        <end position="597"/>
    </location>
</feature>
<evidence type="ECO:0000256" key="14">
    <source>
        <dbReference type="SAM" id="Coils"/>
    </source>
</evidence>
<sequence length="651" mass="75081">MLEQTTRFELISDYLPTGDQPQAIDALVEGVKKKSVQTLLGVTGSGKTFSIANVIARTGKNTLVISHNKTLAAQLYSELKQFFPKNNVGYFVSYYDYYQPESYLPQTDTYIEKDTQINEKIEKLRLEATAMLLSGEPTIIVSTVSCIYSLGNPKDWEDLAITIKTEDEIKRTEIIRKFIDARYERNDTEVAPGNFRVKGDTIDVTPAYSEDLVRISMFGDEIEKITLLDHVSLKEKKKVSQMKIFPAKHYLIAKDVRQKAVNSIKKELQKRLPELNELEKQRLEMRTNYDLEMIEELGYCSGIENYSRHFDGRSPGEKAFCLMDFFGDDYILVIDESHVTLPQLHGMYKGDHSRKNELVTYGFRLPSAFDNRPLKFEEFEEYIQNTIFVSATPSDYEKKISSKIAEQVVRPTGLLDPVVEIRPTQGQMDDLINEINKRSAISERVLVTTLTKRMAEDLAEYLSKKQVRVRYMHSEIDGLQRTELIRQLRLGEFDVLVGINLLREGLDIPEVSLVAILDADKEGFLRNFTSLIQTCGRAARNEHGTVIMYADNNTKSMKNAMNETKRRREKQIQYNLEHNITPKTIIKSVPEQETALDESKLKSIHDLHNDVVDLEAQMKKYSEDLDFEHAIECRDRIKRLEKEIQFKDDRK</sequence>
<dbReference type="GO" id="GO:0005524">
    <property type="term" value="F:ATP binding"/>
    <property type="evidence" value="ECO:0007669"/>
    <property type="project" value="UniProtKB-UniRule"/>
</dbReference>
<gene>
    <name evidence="12 18" type="primary">uvrB</name>
    <name evidence="18" type="ORF">NADRNF5_0784</name>
</gene>
<dbReference type="SMART" id="SM00487">
    <property type="entry name" value="DEXDc"/>
    <property type="match status" value="1"/>
</dbReference>
<dbReference type="Proteomes" id="UP000032408">
    <property type="component" value="Chromosome"/>
</dbReference>
<feature type="binding site" evidence="12">
    <location>
        <begin position="41"/>
        <end position="48"/>
    </location>
    <ligand>
        <name>ATP</name>
        <dbReference type="ChEBI" id="CHEBI:30616"/>
    </ligand>
</feature>
<dbReference type="InterPro" id="IPR006935">
    <property type="entry name" value="Helicase/UvrB_N"/>
</dbReference>
<dbReference type="InterPro" id="IPR027417">
    <property type="entry name" value="P-loop_NTPase"/>
</dbReference>
<organism evidence="18 19">
    <name type="scientific">Nitrosopumilus adriaticus</name>
    <dbReference type="NCBI Taxonomy" id="1580092"/>
    <lineage>
        <taxon>Archaea</taxon>
        <taxon>Nitrososphaerota</taxon>
        <taxon>Nitrososphaeria</taxon>
        <taxon>Nitrosopumilales</taxon>
        <taxon>Nitrosopumilaceae</taxon>
        <taxon>Nitrosopumilus</taxon>
    </lineage>
</organism>
<evidence type="ECO:0000259" key="17">
    <source>
        <dbReference type="PROSITE" id="PS51194"/>
    </source>
</evidence>
<dbReference type="KEGG" id="nin:NADRNF5_0784"/>
<evidence type="ECO:0000259" key="15">
    <source>
        <dbReference type="PROSITE" id="PS50151"/>
    </source>
</evidence>
<evidence type="ECO:0000256" key="10">
    <source>
        <dbReference type="ARBA" id="ARBA00026033"/>
    </source>
</evidence>
<feature type="domain" description="UVR" evidence="15">
    <location>
        <begin position="608"/>
        <end position="643"/>
    </location>
</feature>
<evidence type="ECO:0000256" key="2">
    <source>
        <dbReference type="ARBA" id="ARBA00008533"/>
    </source>
</evidence>
<dbReference type="InterPro" id="IPR041471">
    <property type="entry name" value="UvrB_inter"/>
</dbReference>
<keyword evidence="12 13" id="KW-0742">SOS response</keyword>
<reference evidence="18 19" key="2">
    <citation type="journal article" date="2016" name="ISME J.">
        <title>Physiological and genomic characterization of two novel marine thaumarchaeal strains indicates niche differentiation.</title>
        <authorList>
            <person name="Bayer B."/>
            <person name="Vojvoda J."/>
            <person name="Offre P."/>
            <person name="Alves R.J."/>
            <person name="Elisabeth N.H."/>
            <person name="Garcia J.A."/>
            <person name="Volland J.M."/>
            <person name="Srivastava A."/>
            <person name="Schleper C."/>
            <person name="Herndl G.J."/>
        </authorList>
    </citation>
    <scope>NUCLEOTIDE SEQUENCE [LARGE SCALE GENOMIC DNA]</scope>
    <source>
        <strain evidence="18 19">NF5</strain>
    </source>
</reference>